<dbReference type="InterPro" id="IPR006140">
    <property type="entry name" value="D-isomer_DH_NAD-bd"/>
</dbReference>
<accession>S7TC93</accession>
<reference evidence="11 12" key="1">
    <citation type="journal article" date="2013" name="Genome Announc.">
        <title>Draft genome sequences for three mercury-methylating, sulfate-reducing bacteria.</title>
        <authorList>
            <person name="Brown S.D."/>
            <person name="Hurt R.A.Jr."/>
            <person name="Gilmour C.C."/>
            <person name="Elias D.A."/>
        </authorList>
    </citation>
    <scope>NUCLEOTIDE SEQUENCE [LARGE SCALE GENOMIC DNA]</scope>
    <source>
        <strain evidence="11 12">DSM 2059</strain>
    </source>
</reference>
<comment type="similarity">
    <text evidence="3 9">Belongs to the D-isomer specific 2-hydroxyacid dehydrogenase family.</text>
</comment>
<dbReference type="UniPathway" id="UPA00135">
    <property type="reaction ID" value="UER00196"/>
</dbReference>
<dbReference type="SUPFAM" id="SSF52283">
    <property type="entry name" value="Formate/glycerate dehydrogenase catalytic domain-like"/>
    <property type="match status" value="1"/>
</dbReference>
<dbReference type="Gene3D" id="3.30.1330.90">
    <property type="entry name" value="D-3-phosphoglycerate dehydrogenase, domain 3"/>
    <property type="match status" value="1"/>
</dbReference>
<dbReference type="CDD" id="cd04902">
    <property type="entry name" value="ACT_3PGDH-xct"/>
    <property type="match status" value="1"/>
</dbReference>
<dbReference type="eggNOG" id="COG0111">
    <property type="taxonomic scope" value="Bacteria"/>
</dbReference>
<keyword evidence="9" id="KW-0718">Serine biosynthesis</keyword>
<dbReference type="FunFam" id="3.40.50.720:FF:000021">
    <property type="entry name" value="D-3-phosphoglycerate dehydrogenase"/>
    <property type="match status" value="1"/>
</dbReference>
<comment type="catalytic activity">
    <reaction evidence="8 9">
        <text>(2R)-3-phosphoglycerate + NAD(+) = 3-phosphooxypyruvate + NADH + H(+)</text>
        <dbReference type="Rhea" id="RHEA:12641"/>
        <dbReference type="ChEBI" id="CHEBI:15378"/>
        <dbReference type="ChEBI" id="CHEBI:18110"/>
        <dbReference type="ChEBI" id="CHEBI:57540"/>
        <dbReference type="ChEBI" id="CHEBI:57945"/>
        <dbReference type="ChEBI" id="CHEBI:58272"/>
        <dbReference type="EC" id="1.1.1.95"/>
    </reaction>
</comment>
<evidence type="ECO:0000256" key="5">
    <source>
        <dbReference type="ARBA" id="ARBA00023002"/>
    </source>
</evidence>
<dbReference type="SUPFAM" id="SSF55021">
    <property type="entry name" value="ACT-like"/>
    <property type="match status" value="1"/>
</dbReference>
<evidence type="ECO:0000313" key="12">
    <source>
        <dbReference type="Proteomes" id="UP000014977"/>
    </source>
</evidence>
<dbReference type="STRING" id="897.B2D07_13745"/>
<dbReference type="SUPFAM" id="SSF143548">
    <property type="entry name" value="Serine metabolism enzymes domain"/>
    <property type="match status" value="1"/>
</dbReference>
<dbReference type="PROSITE" id="PS51671">
    <property type="entry name" value="ACT"/>
    <property type="match status" value="1"/>
</dbReference>
<dbReference type="PANTHER" id="PTHR42938">
    <property type="entry name" value="FORMATE DEHYDROGENASE 1"/>
    <property type="match status" value="1"/>
</dbReference>
<evidence type="ECO:0000259" key="10">
    <source>
        <dbReference type="PROSITE" id="PS51671"/>
    </source>
</evidence>
<dbReference type="Proteomes" id="UP000014977">
    <property type="component" value="Unassembled WGS sequence"/>
</dbReference>
<dbReference type="RefSeq" id="WP_020878515.1">
    <property type="nucleotide sequence ID" value="NZ_ATHJ01000119.1"/>
</dbReference>
<dbReference type="EMBL" id="ATHJ01000119">
    <property type="protein sequence ID" value="EPR34170.1"/>
    <property type="molecule type" value="Genomic_DNA"/>
</dbReference>
<keyword evidence="9" id="KW-0028">Amino-acid biosynthesis</keyword>
<dbReference type="InterPro" id="IPR002912">
    <property type="entry name" value="ACT_dom"/>
</dbReference>
<evidence type="ECO:0000256" key="3">
    <source>
        <dbReference type="ARBA" id="ARBA00005854"/>
    </source>
</evidence>
<name>S7TC93_DESML</name>
<comment type="catalytic activity">
    <reaction evidence="7">
        <text>(R)-2-hydroxyglutarate + NAD(+) = 2-oxoglutarate + NADH + H(+)</text>
        <dbReference type="Rhea" id="RHEA:49612"/>
        <dbReference type="ChEBI" id="CHEBI:15378"/>
        <dbReference type="ChEBI" id="CHEBI:15801"/>
        <dbReference type="ChEBI" id="CHEBI:16810"/>
        <dbReference type="ChEBI" id="CHEBI:57540"/>
        <dbReference type="ChEBI" id="CHEBI:57945"/>
        <dbReference type="EC" id="1.1.1.399"/>
    </reaction>
</comment>
<dbReference type="PROSITE" id="PS00671">
    <property type="entry name" value="D_2_HYDROXYACID_DH_3"/>
    <property type="match status" value="1"/>
</dbReference>
<sequence>MKVLVSDNLGEIGIQMLQKADGIDVDVKTGLAPEELKSIIGDYDALVIRSATKVTEDLLQTAGRLKVVGRAGIGLDNVDIAAASKRGVVVMNTPTGNVVTTAEHAIAMMLALSRNIPRGTATLKAGKWDKKKLQGREIFNKVIGVVGFGKIGSIVADRARGLKMQVIVHDPFVTPERIEKDGFEAVSLDELYRRSDYITVHVPKLKDTIGFINRGAFDKMKDGVMLVNCARGGIVNEADLYDAMKSGKVAGAALDVFETEPPENSPLFELENFICTPHLGASTKEAQTNVAVAIAQQIIDYLTTGTIVNAVNVPSVTGDLLAKLRPFLALGDRMGCLMSQLICGPVKGVTIEYMGDFQGLDLSPVSTAIIKGLLTPMVKDMVNSVNAPIIAKDRGIKVSETTSADAEDYLNLIRLTTETTEMSVSLAGTVFGKNDPRIVKINNFRLEMTPHGHSAIIHNLDRPGAIGSIGMTLGKNNINIGRMQVGQEQVGHGEDGDRNIIFLETDTPIPPEVIEELRNLPLVKVVIPLEL</sequence>
<dbReference type="InterPro" id="IPR045865">
    <property type="entry name" value="ACT-like_dom_sf"/>
</dbReference>
<comment type="function">
    <text evidence="1">Catalyzes the reversible oxidation of 3-phospho-D-glycerate to 3-phosphonooxypyruvate, the first step of the phosphorylated L-serine biosynthesis pathway. Also catalyzes the reversible oxidation of 2-hydroxyglutarate to 2-oxoglutarate.</text>
</comment>
<organism evidence="11 12">
    <name type="scientific">Desulfococcus multivorans DSM 2059</name>
    <dbReference type="NCBI Taxonomy" id="1121405"/>
    <lineage>
        <taxon>Bacteria</taxon>
        <taxon>Pseudomonadati</taxon>
        <taxon>Thermodesulfobacteriota</taxon>
        <taxon>Desulfobacteria</taxon>
        <taxon>Desulfobacterales</taxon>
        <taxon>Desulfococcaceae</taxon>
        <taxon>Desulfococcus</taxon>
    </lineage>
</organism>
<dbReference type="CDD" id="cd12173">
    <property type="entry name" value="PGDH_4"/>
    <property type="match status" value="1"/>
</dbReference>
<evidence type="ECO:0000313" key="11">
    <source>
        <dbReference type="EMBL" id="EPR34170.1"/>
    </source>
</evidence>
<keyword evidence="5 9" id="KW-0560">Oxidoreductase</keyword>
<dbReference type="FunFam" id="3.30.1330.90:FF:000003">
    <property type="entry name" value="D-3-phosphoglycerate dehydrogenase"/>
    <property type="match status" value="1"/>
</dbReference>
<dbReference type="AlphaFoldDB" id="S7TC93"/>
<dbReference type="OrthoDB" id="9793626at2"/>
<comment type="caution">
    <text evidence="11">The sequence shown here is derived from an EMBL/GenBank/DDBJ whole genome shotgun (WGS) entry which is preliminary data.</text>
</comment>
<dbReference type="Gene3D" id="3.30.70.260">
    <property type="match status" value="1"/>
</dbReference>
<dbReference type="GO" id="GO:0004617">
    <property type="term" value="F:phosphoglycerate dehydrogenase activity"/>
    <property type="evidence" value="ECO:0007669"/>
    <property type="project" value="UniProtKB-UniRule"/>
</dbReference>
<dbReference type="PROSITE" id="PS00065">
    <property type="entry name" value="D_2_HYDROXYACID_DH_1"/>
    <property type="match status" value="1"/>
</dbReference>
<keyword evidence="12" id="KW-1185">Reference proteome</keyword>
<dbReference type="PANTHER" id="PTHR42938:SF47">
    <property type="entry name" value="HYDROXYPYRUVATE REDUCTASE"/>
    <property type="match status" value="1"/>
</dbReference>
<dbReference type="InterPro" id="IPR029009">
    <property type="entry name" value="ASB_dom_sf"/>
</dbReference>
<comment type="pathway">
    <text evidence="2 9">Amino-acid biosynthesis; L-serine biosynthesis; L-serine from 3-phospho-D-glycerate: step 1/3.</text>
</comment>
<dbReference type="InterPro" id="IPR029753">
    <property type="entry name" value="D-isomer_DH_CS"/>
</dbReference>
<protein>
    <recommendedName>
        <fullName evidence="4 9">D-3-phosphoglycerate dehydrogenase</fullName>
        <ecNumber evidence="9">1.1.1.95</ecNumber>
    </recommendedName>
</protein>
<evidence type="ECO:0000256" key="2">
    <source>
        <dbReference type="ARBA" id="ARBA00005216"/>
    </source>
</evidence>
<dbReference type="SUPFAM" id="SSF51735">
    <property type="entry name" value="NAD(P)-binding Rossmann-fold domains"/>
    <property type="match status" value="1"/>
</dbReference>
<evidence type="ECO:0000256" key="6">
    <source>
        <dbReference type="ARBA" id="ARBA00023027"/>
    </source>
</evidence>
<dbReference type="InterPro" id="IPR029752">
    <property type="entry name" value="D-isomer_DH_CS1"/>
</dbReference>
<dbReference type="Pfam" id="PF02826">
    <property type="entry name" value="2-Hacid_dh_C"/>
    <property type="match status" value="1"/>
</dbReference>
<dbReference type="InterPro" id="IPR045626">
    <property type="entry name" value="PGDH_ASB_dom"/>
</dbReference>
<proteinExistence type="inferred from homology"/>
<gene>
    <name evidence="11" type="ORF">dsmv_3382</name>
</gene>
<keyword evidence="6 9" id="KW-0520">NAD</keyword>
<dbReference type="Gene3D" id="3.40.50.720">
    <property type="entry name" value="NAD(P)-binding Rossmann-like Domain"/>
    <property type="match status" value="2"/>
</dbReference>
<dbReference type="GO" id="GO:0006564">
    <property type="term" value="P:L-serine biosynthetic process"/>
    <property type="evidence" value="ECO:0007669"/>
    <property type="project" value="UniProtKB-UniRule"/>
</dbReference>
<evidence type="ECO:0000256" key="1">
    <source>
        <dbReference type="ARBA" id="ARBA00003800"/>
    </source>
</evidence>
<dbReference type="InterPro" id="IPR006139">
    <property type="entry name" value="D-isomer_2_OHA_DH_cat_dom"/>
</dbReference>
<dbReference type="Pfam" id="PF19304">
    <property type="entry name" value="PGDH_inter"/>
    <property type="match status" value="1"/>
</dbReference>
<dbReference type="EC" id="1.1.1.95" evidence="9"/>
<feature type="domain" description="ACT" evidence="10">
    <location>
        <begin position="454"/>
        <end position="531"/>
    </location>
</feature>
<evidence type="ECO:0000256" key="7">
    <source>
        <dbReference type="ARBA" id="ARBA00048126"/>
    </source>
</evidence>
<dbReference type="GO" id="GO:0051287">
    <property type="term" value="F:NAD binding"/>
    <property type="evidence" value="ECO:0007669"/>
    <property type="project" value="UniProtKB-UniRule"/>
</dbReference>
<evidence type="ECO:0000256" key="8">
    <source>
        <dbReference type="ARBA" id="ARBA00048731"/>
    </source>
</evidence>
<evidence type="ECO:0000256" key="9">
    <source>
        <dbReference type="RuleBase" id="RU363003"/>
    </source>
</evidence>
<dbReference type="Pfam" id="PF00389">
    <property type="entry name" value="2-Hacid_dh"/>
    <property type="match status" value="1"/>
</dbReference>
<evidence type="ECO:0000256" key="4">
    <source>
        <dbReference type="ARBA" id="ARBA00021582"/>
    </source>
</evidence>
<dbReference type="PATRIC" id="fig|1121405.3.peg.3919"/>
<dbReference type="InterPro" id="IPR006236">
    <property type="entry name" value="PGDH"/>
</dbReference>
<dbReference type="Pfam" id="PF01842">
    <property type="entry name" value="ACT"/>
    <property type="match status" value="1"/>
</dbReference>
<dbReference type="InterPro" id="IPR036291">
    <property type="entry name" value="NAD(P)-bd_dom_sf"/>
</dbReference>
<dbReference type="NCBIfam" id="TIGR01327">
    <property type="entry name" value="PGDH"/>
    <property type="match status" value="1"/>
</dbReference>